<dbReference type="PROSITE" id="PS50110">
    <property type="entry name" value="RESPONSE_REGULATORY"/>
    <property type="match status" value="1"/>
</dbReference>
<dbReference type="InterPro" id="IPR001789">
    <property type="entry name" value="Sig_transdc_resp-reg_receiver"/>
</dbReference>
<dbReference type="Pfam" id="PF00072">
    <property type="entry name" value="Response_reg"/>
    <property type="match status" value="1"/>
</dbReference>
<dbReference type="SMART" id="SM00448">
    <property type="entry name" value="REC"/>
    <property type="match status" value="1"/>
</dbReference>
<comment type="caution">
    <text evidence="3">The sequence shown here is derived from an EMBL/GenBank/DDBJ whole genome shotgun (WGS) entry which is preliminary data.</text>
</comment>
<dbReference type="Gene3D" id="3.40.50.2300">
    <property type="match status" value="1"/>
</dbReference>
<dbReference type="GO" id="GO:0000160">
    <property type="term" value="P:phosphorelay signal transduction system"/>
    <property type="evidence" value="ECO:0007669"/>
    <property type="project" value="InterPro"/>
</dbReference>
<feature type="modified residue" description="4-aspartylphosphate" evidence="1">
    <location>
        <position position="65"/>
    </location>
</feature>
<evidence type="ECO:0000313" key="4">
    <source>
        <dbReference type="Proteomes" id="UP001409585"/>
    </source>
</evidence>
<dbReference type="AlphaFoldDB" id="A0AAV3U3J2"/>
<sequence>MNESMLILMADDDKDDQLLARDALLEGNVRNEIRFVQDGVELLEYLRGEGKFAGDNPWPGIILLDLNMPRMDGREVLNEIKKDPCLRRIPVVILTTSKAEEDMLKGYELGAASYFTKPVTFQGLVELMSALGKYWIEFVEIPKHSTAQNLLRDSP</sequence>
<dbReference type="PANTHER" id="PTHR44520">
    <property type="entry name" value="RESPONSE REGULATOR RCP1-RELATED"/>
    <property type="match status" value="1"/>
</dbReference>
<gene>
    <name evidence="3" type="ORF">GCM10025791_24280</name>
</gene>
<accession>A0AAV3U3J2</accession>
<dbReference type="InterPro" id="IPR011006">
    <property type="entry name" value="CheY-like_superfamily"/>
</dbReference>
<protein>
    <submittedName>
        <fullName evidence="3">Response regulator</fullName>
    </submittedName>
</protein>
<evidence type="ECO:0000256" key="1">
    <source>
        <dbReference type="PROSITE-ProRule" id="PRU00169"/>
    </source>
</evidence>
<dbReference type="Proteomes" id="UP001409585">
    <property type="component" value="Unassembled WGS sequence"/>
</dbReference>
<reference evidence="4" key="1">
    <citation type="journal article" date="2019" name="Int. J. Syst. Evol. Microbiol.">
        <title>The Global Catalogue of Microorganisms (GCM) 10K type strain sequencing project: providing services to taxonomists for standard genome sequencing and annotation.</title>
        <authorList>
            <consortium name="The Broad Institute Genomics Platform"/>
            <consortium name="The Broad Institute Genome Sequencing Center for Infectious Disease"/>
            <person name="Wu L."/>
            <person name="Ma J."/>
        </authorList>
    </citation>
    <scope>NUCLEOTIDE SEQUENCE [LARGE SCALE GENOMIC DNA]</scope>
    <source>
        <strain evidence="4">JCM 19134</strain>
    </source>
</reference>
<dbReference type="CDD" id="cd17557">
    <property type="entry name" value="REC_Rcp-like"/>
    <property type="match status" value="1"/>
</dbReference>
<evidence type="ECO:0000313" key="3">
    <source>
        <dbReference type="EMBL" id="GAA4944468.1"/>
    </source>
</evidence>
<proteinExistence type="predicted"/>
<dbReference type="SUPFAM" id="SSF52172">
    <property type="entry name" value="CheY-like"/>
    <property type="match status" value="1"/>
</dbReference>
<keyword evidence="1" id="KW-0597">Phosphoprotein</keyword>
<keyword evidence="4" id="KW-1185">Reference proteome</keyword>
<feature type="domain" description="Response regulatory" evidence="2">
    <location>
        <begin position="6"/>
        <end position="132"/>
    </location>
</feature>
<dbReference type="EMBL" id="BAABLX010000023">
    <property type="protein sequence ID" value="GAA4944468.1"/>
    <property type="molecule type" value="Genomic_DNA"/>
</dbReference>
<name>A0AAV3U3J2_9ALTE</name>
<dbReference type="RefSeq" id="WP_345422269.1">
    <property type="nucleotide sequence ID" value="NZ_AP031496.1"/>
</dbReference>
<dbReference type="InterPro" id="IPR052893">
    <property type="entry name" value="TCS_response_regulator"/>
</dbReference>
<dbReference type="PANTHER" id="PTHR44520:SF2">
    <property type="entry name" value="RESPONSE REGULATOR RCP1"/>
    <property type="match status" value="1"/>
</dbReference>
<organism evidence="3 4">
    <name type="scientific">Halioxenophilus aromaticivorans</name>
    <dbReference type="NCBI Taxonomy" id="1306992"/>
    <lineage>
        <taxon>Bacteria</taxon>
        <taxon>Pseudomonadati</taxon>
        <taxon>Pseudomonadota</taxon>
        <taxon>Gammaproteobacteria</taxon>
        <taxon>Alteromonadales</taxon>
        <taxon>Alteromonadaceae</taxon>
        <taxon>Halioxenophilus</taxon>
    </lineage>
</organism>
<evidence type="ECO:0000259" key="2">
    <source>
        <dbReference type="PROSITE" id="PS50110"/>
    </source>
</evidence>